<gene>
    <name evidence="2" type="ORF">P7H27_04080</name>
</gene>
<protein>
    <submittedName>
        <fullName evidence="2">DUF4158 domain-containing protein</fullName>
    </submittedName>
</protein>
<dbReference type="EMBL" id="JARQAJ010000002">
    <property type="protein sequence ID" value="MDT2758935.1"/>
    <property type="molecule type" value="Genomic_DNA"/>
</dbReference>
<reference evidence="2" key="1">
    <citation type="submission" date="2023-03" db="EMBL/GenBank/DDBJ databases">
        <authorList>
            <person name="Shen W."/>
            <person name="Cai J."/>
        </authorList>
    </citation>
    <scope>NUCLEOTIDE SEQUENCE</scope>
    <source>
        <strain evidence="2">P66-3</strain>
    </source>
</reference>
<dbReference type="InterPro" id="IPR025296">
    <property type="entry name" value="DUF4158"/>
</dbReference>
<name>A0ABU3F8X5_9ENTE</name>
<feature type="domain" description="DUF4158" evidence="1">
    <location>
        <begin position="8"/>
        <end position="170"/>
    </location>
</feature>
<proteinExistence type="predicted"/>
<evidence type="ECO:0000313" key="3">
    <source>
        <dbReference type="Proteomes" id="UP001181046"/>
    </source>
</evidence>
<evidence type="ECO:0000313" key="2">
    <source>
        <dbReference type="EMBL" id="MDT2758935.1"/>
    </source>
</evidence>
<organism evidence="2 3">
    <name type="scientific">Enterococcus xiangfangensis</name>
    <dbReference type="NCBI Taxonomy" id="1296537"/>
    <lineage>
        <taxon>Bacteria</taxon>
        <taxon>Bacillati</taxon>
        <taxon>Bacillota</taxon>
        <taxon>Bacilli</taxon>
        <taxon>Lactobacillales</taxon>
        <taxon>Enterococcaceae</taxon>
        <taxon>Enterococcus</taxon>
    </lineage>
</organism>
<comment type="caution">
    <text evidence="2">The sequence shown here is derived from an EMBL/GenBank/DDBJ whole genome shotgun (WGS) entry which is preliminary data.</text>
</comment>
<dbReference type="Proteomes" id="UP001181046">
    <property type="component" value="Unassembled WGS sequence"/>
</dbReference>
<keyword evidence="3" id="KW-1185">Reference proteome</keyword>
<dbReference type="RefSeq" id="WP_311829553.1">
    <property type="nucleotide sequence ID" value="NZ_JARQAJ010000002.1"/>
</dbReference>
<sequence>MVTKAKGLLTPAQRTRLLSLDKLTSEEFKSYFSFSAEDIEVINRHRGRANRMGFGTQLCLVRYPGIAFSDDLEIPRHLLDYIGAQLNIPVSEFKNYGKGKNTLFSHLTEICTYYNYQEFTSTAQNKLIKFLENAVTESFDELYLMQLSIHELRKQRVLLPNLVEIERLIFSIKSTNETNLYKKITSILTEEQKVKIDQLLVIGVESKKSKLAWLKDISGKSNKDAALEVCYRIQTIKHIGLRKINVNFVHENRLGQLANVAERYDSYDFNRFNADKRYALLTAFLAKYHQVLIDHLINIHTRILLTIKRSGQNAAKELQRSTGERANELLKHYVQLIETIAAARSSGENVLSKIENVLNWDHLLAEAEQAKCLVQPKRFSYMDLIKKKASYLRGYVPVMLEVLDLNSKKTDDTLLAALDHITFMSKESKRKVSTDISLDFVKKKWKPLVQDKDGLIDRSFFELTAATELTDRLRSGEIFEHNSVMYRELDDYLVDPAIMTGSLTIPDTFEEYITSRSTILDEKLKK</sequence>
<evidence type="ECO:0000259" key="1">
    <source>
        <dbReference type="Pfam" id="PF13700"/>
    </source>
</evidence>
<accession>A0ABU3F8X5</accession>
<dbReference type="Pfam" id="PF13700">
    <property type="entry name" value="DUF4158"/>
    <property type="match status" value="1"/>
</dbReference>